<evidence type="ECO:0000313" key="5">
    <source>
        <dbReference type="EMBL" id="GAA1397881.1"/>
    </source>
</evidence>
<keyword evidence="2" id="KW-0238">DNA-binding</keyword>
<keyword evidence="6" id="KW-1185">Reference proteome</keyword>
<accession>A0ABP4IWU0</accession>
<gene>
    <name evidence="5" type="ORF">GCM10009613_51200</name>
</gene>
<dbReference type="PANTHER" id="PTHR44846:SF17">
    <property type="entry name" value="GNTR-FAMILY TRANSCRIPTIONAL REGULATOR"/>
    <property type="match status" value="1"/>
</dbReference>
<protein>
    <submittedName>
        <fullName evidence="5">GntR family transcriptional regulator</fullName>
    </submittedName>
</protein>
<proteinExistence type="predicted"/>
<dbReference type="InterPro" id="IPR000524">
    <property type="entry name" value="Tscrpt_reg_HTH_GntR"/>
</dbReference>
<dbReference type="Proteomes" id="UP001501414">
    <property type="component" value="Unassembled WGS sequence"/>
</dbReference>
<dbReference type="Pfam" id="PF00392">
    <property type="entry name" value="GntR"/>
    <property type="match status" value="1"/>
</dbReference>
<comment type="caution">
    <text evidence="5">The sequence shown here is derived from an EMBL/GenBank/DDBJ whole genome shotgun (WGS) entry which is preliminary data.</text>
</comment>
<organism evidence="5 6">
    <name type="scientific">Pseudonocardia kongjuensis</name>
    <dbReference type="NCBI Taxonomy" id="102227"/>
    <lineage>
        <taxon>Bacteria</taxon>
        <taxon>Bacillati</taxon>
        <taxon>Actinomycetota</taxon>
        <taxon>Actinomycetes</taxon>
        <taxon>Pseudonocardiales</taxon>
        <taxon>Pseudonocardiaceae</taxon>
        <taxon>Pseudonocardia</taxon>
    </lineage>
</organism>
<dbReference type="PRINTS" id="PR00035">
    <property type="entry name" value="HTHGNTR"/>
</dbReference>
<dbReference type="EMBL" id="BAAAJK010000036">
    <property type="protein sequence ID" value="GAA1397881.1"/>
    <property type="molecule type" value="Genomic_DNA"/>
</dbReference>
<evidence type="ECO:0000313" key="6">
    <source>
        <dbReference type="Proteomes" id="UP001501414"/>
    </source>
</evidence>
<dbReference type="Gene3D" id="3.40.1410.10">
    <property type="entry name" value="Chorismate lyase-like"/>
    <property type="match status" value="1"/>
</dbReference>
<dbReference type="PROSITE" id="PS50949">
    <property type="entry name" value="HTH_GNTR"/>
    <property type="match status" value="1"/>
</dbReference>
<keyword evidence="1" id="KW-0805">Transcription regulation</keyword>
<evidence type="ECO:0000256" key="3">
    <source>
        <dbReference type="ARBA" id="ARBA00023163"/>
    </source>
</evidence>
<dbReference type="Gene3D" id="1.10.10.10">
    <property type="entry name" value="Winged helix-like DNA-binding domain superfamily/Winged helix DNA-binding domain"/>
    <property type="match status" value="1"/>
</dbReference>
<dbReference type="InterPro" id="IPR050679">
    <property type="entry name" value="Bact_HTH_transcr_reg"/>
</dbReference>
<evidence type="ECO:0000256" key="2">
    <source>
        <dbReference type="ARBA" id="ARBA00023125"/>
    </source>
</evidence>
<dbReference type="CDD" id="cd07377">
    <property type="entry name" value="WHTH_GntR"/>
    <property type="match status" value="1"/>
</dbReference>
<reference evidence="6" key="1">
    <citation type="journal article" date="2019" name="Int. J. Syst. Evol. Microbiol.">
        <title>The Global Catalogue of Microorganisms (GCM) 10K type strain sequencing project: providing services to taxonomists for standard genome sequencing and annotation.</title>
        <authorList>
            <consortium name="The Broad Institute Genomics Platform"/>
            <consortium name="The Broad Institute Genome Sequencing Center for Infectious Disease"/>
            <person name="Wu L."/>
            <person name="Ma J."/>
        </authorList>
    </citation>
    <scope>NUCLEOTIDE SEQUENCE [LARGE SCALE GENOMIC DNA]</scope>
    <source>
        <strain evidence="6">JCM 11896</strain>
    </source>
</reference>
<sequence length="261" mass="28549">MAGRSLVRGDGTPLWQQLLADLRRRLEDGEFAAALPGEFALAAEYAVSRYTVREALRRMREDGAVVASRGRVARPAGPAAIEQPLDEPYSLYVAVEAAGRTQRSVVRTFEVRADGVVAARMGLEESTPLVHLERLRLADAEPLAVDRVWLPEDLAAPLLDVDFSHTGLYPEYRRRCGIRVDGGSENIRAVIPGRGEQELLGIDDGVAALSIERLGLAGGRPVEWRHTLVRGDRFSVTAQFSARAGYRVDLSEPTADRPAGR</sequence>
<dbReference type="InterPro" id="IPR028978">
    <property type="entry name" value="Chorismate_lyase_/UTRA_dom_sf"/>
</dbReference>
<dbReference type="SMART" id="SM00345">
    <property type="entry name" value="HTH_GNTR"/>
    <property type="match status" value="1"/>
</dbReference>
<evidence type="ECO:0000259" key="4">
    <source>
        <dbReference type="PROSITE" id="PS50949"/>
    </source>
</evidence>
<feature type="domain" description="HTH gntR-type" evidence="4">
    <location>
        <begin position="12"/>
        <end position="83"/>
    </location>
</feature>
<dbReference type="InterPro" id="IPR036388">
    <property type="entry name" value="WH-like_DNA-bd_sf"/>
</dbReference>
<dbReference type="RefSeq" id="WP_344026955.1">
    <property type="nucleotide sequence ID" value="NZ_BAAAJK010000036.1"/>
</dbReference>
<name>A0ABP4IWU0_9PSEU</name>
<keyword evidence="3" id="KW-0804">Transcription</keyword>
<dbReference type="SUPFAM" id="SSF64288">
    <property type="entry name" value="Chorismate lyase-like"/>
    <property type="match status" value="1"/>
</dbReference>
<dbReference type="InterPro" id="IPR011663">
    <property type="entry name" value="UTRA"/>
</dbReference>
<dbReference type="SMART" id="SM00866">
    <property type="entry name" value="UTRA"/>
    <property type="match status" value="1"/>
</dbReference>
<dbReference type="InterPro" id="IPR036390">
    <property type="entry name" value="WH_DNA-bd_sf"/>
</dbReference>
<dbReference type="Pfam" id="PF07702">
    <property type="entry name" value="UTRA"/>
    <property type="match status" value="1"/>
</dbReference>
<evidence type="ECO:0000256" key="1">
    <source>
        <dbReference type="ARBA" id="ARBA00023015"/>
    </source>
</evidence>
<dbReference type="PANTHER" id="PTHR44846">
    <property type="entry name" value="MANNOSYL-D-GLYCERATE TRANSPORT/METABOLISM SYSTEM REPRESSOR MNGR-RELATED"/>
    <property type="match status" value="1"/>
</dbReference>
<dbReference type="SUPFAM" id="SSF46785">
    <property type="entry name" value="Winged helix' DNA-binding domain"/>
    <property type="match status" value="1"/>
</dbReference>